<organism evidence="2 3">
    <name type="scientific">Papaver atlanticum</name>
    <dbReference type="NCBI Taxonomy" id="357466"/>
    <lineage>
        <taxon>Eukaryota</taxon>
        <taxon>Viridiplantae</taxon>
        <taxon>Streptophyta</taxon>
        <taxon>Embryophyta</taxon>
        <taxon>Tracheophyta</taxon>
        <taxon>Spermatophyta</taxon>
        <taxon>Magnoliopsida</taxon>
        <taxon>Ranunculales</taxon>
        <taxon>Papaveraceae</taxon>
        <taxon>Papaveroideae</taxon>
        <taxon>Papaver</taxon>
    </lineage>
</organism>
<dbReference type="Proteomes" id="UP001202328">
    <property type="component" value="Unassembled WGS sequence"/>
</dbReference>
<accession>A0AAD4T0X0</accession>
<protein>
    <submittedName>
        <fullName evidence="2">Uncharacterized protein</fullName>
    </submittedName>
</protein>
<evidence type="ECO:0000313" key="2">
    <source>
        <dbReference type="EMBL" id="KAI3929927.1"/>
    </source>
</evidence>
<name>A0AAD4T0X0_9MAGN</name>
<gene>
    <name evidence="2" type="ORF">MKW98_004081</name>
</gene>
<sequence>MATSETSAAYLRVIKRYQTRDDNRRKFLEKQQLKNLEEENSNKNAEVGANVRDQDAGVRVDDSKQTKGITSEDLQMWLLEFELSCRVELGPTEVTTDGIPKYYMSPEPWSNEAPKATLDMTW</sequence>
<evidence type="ECO:0000313" key="3">
    <source>
        <dbReference type="Proteomes" id="UP001202328"/>
    </source>
</evidence>
<feature type="compositionally biased region" description="Basic and acidic residues" evidence="1">
    <location>
        <begin position="32"/>
        <end position="41"/>
    </location>
</feature>
<dbReference type="EMBL" id="JAJJMB010007553">
    <property type="protein sequence ID" value="KAI3929927.1"/>
    <property type="molecule type" value="Genomic_DNA"/>
</dbReference>
<feature type="compositionally biased region" description="Basic and acidic residues" evidence="1">
    <location>
        <begin position="52"/>
        <end position="64"/>
    </location>
</feature>
<feature type="region of interest" description="Disordered" evidence="1">
    <location>
        <begin position="32"/>
        <end position="64"/>
    </location>
</feature>
<keyword evidence="3" id="KW-1185">Reference proteome</keyword>
<dbReference type="AlphaFoldDB" id="A0AAD4T0X0"/>
<evidence type="ECO:0000256" key="1">
    <source>
        <dbReference type="SAM" id="MobiDB-lite"/>
    </source>
</evidence>
<proteinExistence type="predicted"/>
<comment type="caution">
    <text evidence="2">The sequence shown here is derived from an EMBL/GenBank/DDBJ whole genome shotgun (WGS) entry which is preliminary data.</text>
</comment>
<reference evidence="2" key="1">
    <citation type="submission" date="2022-04" db="EMBL/GenBank/DDBJ databases">
        <title>A functionally conserved STORR gene fusion in Papaver species that diverged 16.8 million years ago.</title>
        <authorList>
            <person name="Catania T."/>
        </authorList>
    </citation>
    <scope>NUCLEOTIDE SEQUENCE</scope>
    <source>
        <strain evidence="2">S-188037</strain>
    </source>
</reference>